<dbReference type="FunFam" id="3.30.70.270:FF:000003">
    <property type="entry name" value="Transposon Ty3-G Gag-Pol polyprotein"/>
    <property type="match status" value="1"/>
</dbReference>
<dbReference type="Gene3D" id="2.40.70.10">
    <property type="entry name" value="Acid Proteases"/>
    <property type="match status" value="1"/>
</dbReference>
<dbReference type="CDD" id="cd01647">
    <property type="entry name" value="RT_LTR"/>
    <property type="match status" value="1"/>
</dbReference>
<gene>
    <name evidence="9" type="primary">106093957</name>
</gene>
<dbReference type="Gene3D" id="3.10.10.10">
    <property type="entry name" value="HIV Type 1 Reverse Transcriptase, subunit A, domain 1"/>
    <property type="match status" value="1"/>
</dbReference>
<feature type="domain" description="CCHC-type" evidence="8">
    <location>
        <begin position="65"/>
        <end position="80"/>
    </location>
</feature>
<organism evidence="9 10">
    <name type="scientific">Stomoxys calcitrans</name>
    <name type="common">Stable fly</name>
    <name type="synonym">Conops calcitrans</name>
    <dbReference type="NCBI Taxonomy" id="35570"/>
    <lineage>
        <taxon>Eukaryota</taxon>
        <taxon>Metazoa</taxon>
        <taxon>Ecdysozoa</taxon>
        <taxon>Arthropoda</taxon>
        <taxon>Hexapoda</taxon>
        <taxon>Insecta</taxon>
        <taxon>Pterygota</taxon>
        <taxon>Neoptera</taxon>
        <taxon>Endopterygota</taxon>
        <taxon>Diptera</taxon>
        <taxon>Brachycera</taxon>
        <taxon>Muscomorpha</taxon>
        <taxon>Muscoidea</taxon>
        <taxon>Muscidae</taxon>
        <taxon>Stomoxys</taxon>
    </lineage>
</organism>
<dbReference type="InterPro" id="IPR043502">
    <property type="entry name" value="DNA/RNA_pol_sf"/>
</dbReference>
<keyword evidence="4" id="KW-0378">Hydrolase</keyword>
<sequence>MKCNVNISNPIEETTCKVAFSTTRFKNKPKDEVRGHETSGVVVAKCYGCGGNHQGSKCKFRNASCFVCSKTGHIAKVCKSRTGQISEDDCDDGEIQRLNAVFSQNGSRSNKHMIEPRINGVKIQMELDTGAPCGIMSRNTFRSRIGNQRLLKTDRRFTSYTGHRIECVGRVAVNVSVGVVDGDFDALFGREWISQFVNEIDFVRLFSSEPVMSIKTATPHLSPEELSRLQSTLSKFDGIFGDTASKLDFPPVKLNLRPDVRPVFAKARDVPFALRSIYAAEIDKKIASGFYKKVDFSEWASTTHIVSKKDGGIRITGNYKPTVNPRIIIDEHPIPKTENLFNNMHGAKLFCHLDITDAYSHLQIDDELAHALTLNTPTHGLIRPTRAVYGAANIPAIWQRTMETILQGINNVCNFFDDILIYADSFDNLLGTLEATLTRLREKGLKLNRSKCVFAAPAVEFLGHKIDEYGVHKSDRHVAAVRDAPKPTDLSTKSRPLRDVMSQKPFKWTVNAEKAYIDIKNALISDQVLMPYEPSAPLLLATDASGIGLGAVLSHRLPDGRERPIAFASRTLTATERKYPQIDKEALAIVWAV</sequence>
<dbReference type="InterPro" id="IPR043128">
    <property type="entry name" value="Rev_trsase/Diguanyl_cyclase"/>
</dbReference>
<keyword evidence="5" id="KW-0695">RNA-directed DNA polymerase</keyword>
<dbReference type="GO" id="GO:0003964">
    <property type="term" value="F:RNA-directed DNA polymerase activity"/>
    <property type="evidence" value="ECO:0007669"/>
    <property type="project" value="UniProtKB-KW"/>
</dbReference>
<keyword evidence="2" id="KW-0548">Nucleotidyltransferase</keyword>
<name>A0A1I8PHX8_STOCA</name>
<keyword evidence="3" id="KW-0540">Nuclease</keyword>
<reference evidence="9" key="1">
    <citation type="submission" date="2020-05" db="UniProtKB">
        <authorList>
            <consortium name="EnsemblMetazoa"/>
        </authorList>
    </citation>
    <scope>IDENTIFICATION</scope>
    <source>
        <strain evidence="9">USDA</strain>
    </source>
</reference>
<dbReference type="STRING" id="35570.A0A1I8PHX8"/>
<dbReference type="InterPro" id="IPR000477">
    <property type="entry name" value="RT_dom"/>
</dbReference>
<dbReference type="InterPro" id="IPR041577">
    <property type="entry name" value="RT_RNaseH_2"/>
</dbReference>
<protein>
    <recommendedName>
        <fullName evidence="8">CCHC-type domain-containing protein</fullName>
    </recommendedName>
</protein>
<dbReference type="Gene3D" id="3.30.70.270">
    <property type="match status" value="1"/>
</dbReference>
<keyword evidence="7" id="KW-0863">Zinc-finger</keyword>
<dbReference type="InterPro" id="IPR050951">
    <property type="entry name" value="Retrovirus_Pol_polyprotein"/>
</dbReference>
<keyword evidence="7" id="KW-0479">Metal-binding</keyword>
<evidence type="ECO:0000313" key="9">
    <source>
        <dbReference type="EnsemblMetazoa" id="SCAU008204-PA"/>
    </source>
</evidence>
<dbReference type="GO" id="GO:0004519">
    <property type="term" value="F:endonuclease activity"/>
    <property type="evidence" value="ECO:0007669"/>
    <property type="project" value="UniProtKB-KW"/>
</dbReference>
<evidence type="ECO:0000256" key="5">
    <source>
        <dbReference type="ARBA" id="ARBA00022918"/>
    </source>
</evidence>
<dbReference type="VEuPathDB" id="VectorBase:SCAU008204"/>
<proteinExistence type="predicted"/>
<evidence type="ECO:0000256" key="2">
    <source>
        <dbReference type="ARBA" id="ARBA00022695"/>
    </source>
</evidence>
<evidence type="ECO:0000259" key="8">
    <source>
        <dbReference type="PROSITE" id="PS50158"/>
    </source>
</evidence>
<keyword evidence="1" id="KW-0808">Transferase</keyword>
<evidence type="ECO:0000256" key="1">
    <source>
        <dbReference type="ARBA" id="ARBA00022679"/>
    </source>
</evidence>
<accession>A0A1I8PHX8</accession>
<evidence type="ECO:0000313" key="10">
    <source>
        <dbReference type="Proteomes" id="UP000095300"/>
    </source>
</evidence>
<dbReference type="GO" id="GO:0003676">
    <property type="term" value="F:nucleic acid binding"/>
    <property type="evidence" value="ECO:0007669"/>
    <property type="project" value="InterPro"/>
</dbReference>
<dbReference type="PROSITE" id="PS50158">
    <property type="entry name" value="ZF_CCHC"/>
    <property type="match status" value="1"/>
</dbReference>
<dbReference type="PANTHER" id="PTHR37984:SF5">
    <property type="entry name" value="PROTEIN NYNRIN-LIKE"/>
    <property type="match status" value="1"/>
</dbReference>
<dbReference type="PANTHER" id="PTHR37984">
    <property type="entry name" value="PROTEIN CBG26694"/>
    <property type="match status" value="1"/>
</dbReference>
<dbReference type="Pfam" id="PF00078">
    <property type="entry name" value="RVT_1"/>
    <property type="match status" value="1"/>
</dbReference>
<keyword evidence="6" id="KW-0511">Multifunctional enzyme</keyword>
<dbReference type="AlphaFoldDB" id="A0A1I8PHX8"/>
<keyword evidence="7" id="KW-0862">Zinc</keyword>
<evidence type="ECO:0000256" key="4">
    <source>
        <dbReference type="ARBA" id="ARBA00022759"/>
    </source>
</evidence>
<dbReference type="Proteomes" id="UP000095300">
    <property type="component" value="Unassembled WGS sequence"/>
</dbReference>
<dbReference type="Gene3D" id="3.10.20.370">
    <property type="match status" value="1"/>
</dbReference>
<dbReference type="Gene3D" id="4.10.60.10">
    <property type="entry name" value="Zinc finger, CCHC-type"/>
    <property type="match status" value="1"/>
</dbReference>
<evidence type="ECO:0000256" key="3">
    <source>
        <dbReference type="ARBA" id="ARBA00022722"/>
    </source>
</evidence>
<dbReference type="EnsemblMetazoa" id="SCAU008204-RA">
    <property type="protein sequence ID" value="SCAU008204-PA"/>
    <property type="gene ID" value="SCAU008204"/>
</dbReference>
<dbReference type="FunFam" id="3.10.20.370:FF:000001">
    <property type="entry name" value="Retrovirus-related Pol polyprotein from transposon 17.6-like protein"/>
    <property type="match status" value="1"/>
</dbReference>
<keyword evidence="4" id="KW-0255">Endonuclease</keyword>
<dbReference type="SUPFAM" id="SSF56672">
    <property type="entry name" value="DNA/RNA polymerases"/>
    <property type="match status" value="1"/>
</dbReference>
<evidence type="ECO:0000256" key="6">
    <source>
        <dbReference type="ARBA" id="ARBA00023268"/>
    </source>
</evidence>
<keyword evidence="10" id="KW-1185">Reference proteome</keyword>
<dbReference type="InterPro" id="IPR001878">
    <property type="entry name" value="Znf_CCHC"/>
</dbReference>
<dbReference type="GO" id="GO:0008270">
    <property type="term" value="F:zinc ion binding"/>
    <property type="evidence" value="ECO:0007669"/>
    <property type="project" value="UniProtKB-KW"/>
</dbReference>
<dbReference type="Pfam" id="PF17919">
    <property type="entry name" value="RT_RNaseH_2"/>
    <property type="match status" value="1"/>
</dbReference>
<dbReference type="InterPro" id="IPR021109">
    <property type="entry name" value="Peptidase_aspartic_dom_sf"/>
</dbReference>
<evidence type="ECO:0000256" key="7">
    <source>
        <dbReference type="PROSITE-ProRule" id="PRU00047"/>
    </source>
</evidence>
<dbReference type="SUPFAM" id="SSF50630">
    <property type="entry name" value="Acid proteases"/>
    <property type="match status" value="1"/>
</dbReference>